<evidence type="ECO:0000313" key="2">
    <source>
        <dbReference type="Proteomes" id="UP001233999"/>
    </source>
</evidence>
<proteinExistence type="predicted"/>
<feature type="non-terminal residue" evidence="1">
    <location>
        <position position="1"/>
    </location>
</feature>
<protein>
    <submittedName>
        <fullName evidence="1">Uncharacterized protein</fullName>
    </submittedName>
</protein>
<reference evidence="1" key="2">
    <citation type="submission" date="2023-05" db="EMBL/GenBank/DDBJ databases">
        <authorList>
            <person name="Fouks B."/>
        </authorList>
    </citation>
    <scope>NUCLEOTIDE SEQUENCE</scope>
    <source>
        <strain evidence="1">Stay&amp;Tobe</strain>
        <tissue evidence="1">Testes</tissue>
    </source>
</reference>
<gene>
    <name evidence="1" type="ORF">L9F63_027228</name>
</gene>
<reference evidence="1" key="1">
    <citation type="journal article" date="2023" name="IScience">
        <title>Live-bearing cockroach genome reveals convergent evolutionary mechanisms linked to viviparity in insects and beyond.</title>
        <authorList>
            <person name="Fouks B."/>
            <person name="Harrison M.C."/>
            <person name="Mikhailova A.A."/>
            <person name="Marchal E."/>
            <person name="English S."/>
            <person name="Carruthers M."/>
            <person name="Jennings E.C."/>
            <person name="Chiamaka E.L."/>
            <person name="Frigard R.A."/>
            <person name="Pippel M."/>
            <person name="Attardo G.M."/>
            <person name="Benoit J.B."/>
            <person name="Bornberg-Bauer E."/>
            <person name="Tobe S.S."/>
        </authorList>
    </citation>
    <scope>NUCLEOTIDE SEQUENCE</scope>
    <source>
        <strain evidence="1">Stay&amp;Tobe</strain>
    </source>
</reference>
<organism evidence="1 2">
    <name type="scientific">Diploptera punctata</name>
    <name type="common">Pacific beetle cockroach</name>
    <dbReference type="NCBI Taxonomy" id="6984"/>
    <lineage>
        <taxon>Eukaryota</taxon>
        <taxon>Metazoa</taxon>
        <taxon>Ecdysozoa</taxon>
        <taxon>Arthropoda</taxon>
        <taxon>Hexapoda</taxon>
        <taxon>Insecta</taxon>
        <taxon>Pterygota</taxon>
        <taxon>Neoptera</taxon>
        <taxon>Polyneoptera</taxon>
        <taxon>Dictyoptera</taxon>
        <taxon>Blattodea</taxon>
        <taxon>Blaberoidea</taxon>
        <taxon>Blaberidae</taxon>
        <taxon>Diplopterinae</taxon>
        <taxon>Diploptera</taxon>
    </lineage>
</organism>
<dbReference type="AlphaFoldDB" id="A0AAD8ABS5"/>
<dbReference type="Proteomes" id="UP001233999">
    <property type="component" value="Unassembled WGS sequence"/>
</dbReference>
<comment type="caution">
    <text evidence="1">The sequence shown here is derived from an EMBL/GenBank/DDBJ whole genome shotgun (WGS) entry which is preliminary data.</text>
</comment>
<evidence type="ECO:0000313" key="1">
    <source>
        <dbReference type="EMBL" id="KAJ9596148.1"/>
    </source>
</evidence>
<dbReference type="EMBL" id="JASPKZ010002245">
    <property type="protein sequence ID" value="KAJ9596148.1"/>
    <property type="molecule type" value="Genomic_DNA"/>
</dbReference>
<feature type="non-terminal residue" evidence="1">
    <location>
        <position position="87"/>
    </location>
</feature>
<name>A0AAD8ABS5_DIPPU</name>
<sequence>TIKETHMENVRTCKKTLRKASVLVEKPYGKRPYLKTRWKASVLENQMENENLMENENKMESVPSVLENKMENVRKPYGKHDFTDSTS</sequence>
<keyword evidence="2" id="KW-1185">Reference proteome</keyword>
<accession>A0AAD8ABS5</accession>